<dbReference type="EMBL" id="OU466861">
    <property type="protein sequence ID" value="CAH2066907.1"/>
    <property type="molecule type" value="Genomic_DNA"/>
</dbReference>
<evidence type="ECO:0000256" key="1">
    <source>
        <dbReference type="SAM" id="Coils"/>
    </source>
</evidence>
<evidence type="ECO:0000256" key="2">
    <source>
        <dbReference type="SAM" id="MobiDB-lite"/>
    </source>
</evidence>
<feature type="compositionally biased region" description="Basic and acidic residues" evidence="2">
    <location>
        <begin position="54"/>
        <end position="63"/>
    </location>
</feature>
<feature type="coiled-coil region" evidence="1">
    <location>
        <begin position="108"/>
        <end position="145"/>
    </location>
</feature>
<evidence type="ECO:0000313" key="3">
    <source>
        <dbReference type="EMBL" id="CAH2066907.1"/>
    </source>
</evidence>
<accession>A0AAU9SIL4</accession>
<dbReference type="Proteomes" id="UP000836841">
    <property type="component" value="Chromosome 5"/>
</dbReference>
<proteinExistence type="predicted"/>
<evidence type="ECO:0000313" key="4">
    <source>
        <dbReference type="Proteomes" id="UP000836841"/>
    </source>
</evidence>
<keyword evidence="4" id="KW-1185">Reference proteome</keyword>
<sequence length="567" mass="65238">MFRMCDSGFKDESRKGTQWSEGEEKPKGLNETCKGNNISSVSRLDISDQNTEDPVGKEHGEKLKKQKKTTEQVTTQMTRDGSTAEMNREESDGATSPDFQDPKLVEVIVGLKDELNLKNLEIAELRRQVESYQGLQTRLQKLDEDVNGYVKHTKHLSFITTLSQQCIKHLLCFPFPSRVMHPCNQLSRHLWPENLHWSFPGEKLEHDDAETVHVTSQSGYPSLSILWWNLCWTLGVFVQPIIKTSVLHERSDQVFVFRPGQNFDLCLEFFFHHTIVSCEFLNRQFRPVIQGCLVDKTKPAAANYISLAEVVGSFQELKYGQVFYFVSTVSKQQHEAYVFLRTWRDFRVRGIGIYLQLGVLRVSWVNPPLGHHHQSKQHQNQTDAKEDPNDKPQNKRFVDLFFTHLCGRDMKWSPVSDQGILPDRLLLDRSSLSKFVRFDNSSGMLPEKLLPKSSRTWRTFSCPTSTGGRLVDKFYALEIDQPSWYFTFQSGSTRTKDLEIWKSIWRKKVLVAWYRFVVKVLCNDESRQLPAALQNAESSRVNPRGEIAGEAVVSEVQNVEALKTGKV</sequence>
<reference evidence="3 4" key="1">
    <citation type="submission" date="2022-03" db="EMBL/GenBank/DDBJ databases">
        <authorList>
            <person name="Nunn A."/>
            <person name="Chopra R."/>
            <person name="Nunn A."/>
            <person name="Contreras Garrido A."/>
        </authorList>
    </citation>
    <scope>NUCLEOTIDE SEQUENCE [LARGE SCALE GENOMIC DNA]</scope>
</reference>
<feature type="region of interest" description="Disordered" evidence="2">
    <location>
        <begin position="370"/>
        <end position="392"/>
    </location>
</feature>
<gene>
    <name evidence="3" type="ORF">TAV2_LOCUS15617</name>
</gene>
<feature type="compositionally biased region" description="Basic and acidic residues" evidence="2">
    <location>
        <begin position="383"/>
        <end position="392"/>
    </location>
</feature>
<dbReference type="AlphaFoldDB" id="A0AAU9SIL4"/>
<name>A0AAU9SIL4_THLAR</name>
<feature type="compositionally biased region" description="Polar residues" evidence="2">
    <location>
        <begin position="33"/>
        <end position="42"/>
    </location>
</feature>
<feature type="region of interest" description="Disordered" evidence="2">
    <location>
        <begin position="1"/>
        <end position="99"/>
    </location>
</feature>
<keyword evidence="1" id="KW-0175">Coiled coil</keyword>
<protein>
    <submittedName>
        <fullName evidence="3">Uncharacterized protein</fullName>
    </submittedName>
</protein>
<organism evidence="3 4">
    <name type="scientific">Thlaspi arvense</name>
    <name type="common">Field penny-cress</name>
    <dbReference type="NCBI Taxonomy" id="13288"/>
    <lineage>
        <taxon>Eukaryota</taxon>
        <taxon>Viridiplantae</taxon>
        <taxon>Streptophyta</taxon>
        <taxon>Embryophyta</taxon>
        <taxon>Tracheophyta</taxon>
        <taxon>Spermatophyta</taxon>
        <taxon>Magnoliopsida</taxon>
        <taxon>eudicotyledons</taxon>
        <taxon>Gunneridae</taxon>
        <taxon>Pentapetalae</taxon>
        <taxon>rosids</taxon>
        <taxon>malvids</taxon>
        <taxon>Brassicales</taxon>
        <taxon>Brassicaceae</taxon>
        <taxon>Thlaspideae</taxon>
        <taxon>Thlaspi</taxon>
    </lineage>
</organism>